<keyword evidence="8" id="KW-1185">Reference proteome</keyword>
<evidence type="ECO:0000256" key="3">
    <source>
        <dbReference type="ARBA" id="ARBA00022694"/>
    </source>
</evidence>
<proteinExistence type="inferred from homology"/>
<dbReference type="Gene3D" id="3.30.2350.10">
    <property type="entry name" value="Pseudouridine synthase"/>
    <property type="match status" value="1"/>
</dbReference>
<feature type="active site" description="Nucleophile" evidence="5">
    <location>
        <position position="38"/>
    </location>
</feature>
<dbReference type="OrthoDB" id="9802309at2"/>
<dbReference type="HAMAP" id="MF_01080">
    <property type="entry name" value="TruB_bact"/>
    <property type="match status" value="1"/>
</dbReference>
<keyword evidence="3 5" id="KW-0819">tRNA processing</keyword>
<dbReference type="EC" id="5.4.99.25" evidence="5"/>
<comment type="function">
    <text evidence="5">Responsible for synthesis of pseudouridine from uracil-55 in the psi GC loop of transfer RNAs.</text>
</comment>
<accession>A0A3D8IID3</accession>
<evidence type="ECO:0000259" key="6">
    <source>
        <dbReference type="Pfam" id="PF01509"/>
    </source>
</evidence>
<dbReference type="InterPro" id="IPR002501">
    <property type="entry name" value="PsdUridine_synth_N"/>
</dbReference>
<dbReference type="Pfam" id="PF01509">
    <property type="entry name" value="TruB_N"/>
    <property type="match status" value="1"/>
</dbReference>
<name>A0A3D8IID3_9HELI</name>
<evidence type="ECO:0000256" key="5">
    <source>
        <dbReference type="HAMAP-Rule" id="MF_01080"/>
    </source>
</evidence>
<evidence type="ECO:0000256" key="1">
    <source>
        <dbReference type="ARBA" id="ARBA00000385"/>
    </source>
</evidence>
<dbReference type="EMBL" id="NXLS01000001">
    <property type="protein sequence ID" value="RDU64414.1"/>
    <property type="molecule type" value="Genomic_DNA"/>
</dbReference>
<dbReference type="GeneID" id="82534868"/>
<dbReference type="RefSeq" id="WP_115550748.1">
    <property type="nucleotide sequence ID" value="NZ_CAOPYK010000001.1"/>
</dbReference>
<evidence type="ECO:0000313" key="7">
    <source>
        <dbReference type="EMBL" id="RDU64414.1"/>
    </source>
</evidence>
<comment type="similarity">
    <text evidence="2 5">Belongs to the pseudouridine synthase TruB family. Type 1 subfamily.</text>
</comment>
<protein>
    <recommendedName>
        <fullName evidence="5">tRNA pseudouridine synthase B</fullName>
        <ecNumber evidence="5">5.4.99.25</ecNumber>
    </recommendedName>
    <alternativeName>
        <fullName evidence="5">tRNA pseudouridine(55) synthase</fullName>
        <shortName evidence="5">Psi55 synthase</shortName>
    </alternativeName>
    <alternativeName>
        <fullName evidence="5">tRNA pseudouridylate synthase</fullName>
    </alternativeName>
    <alternativeName>
        <fullName evidence="5">tRNA-uridine isomerase</fullName>
    </alternativeName>
</protein>
<sequence>MNRIFVAKKPLFVSSNHYLSSLKHRFGEKKAGFSGILDPFACGALLVAFGQYTKLFPYLKKSPKVYQATLWLGLQSDSLDLENVRTLHCVPLFSQEKIESILQDFVGIVHFVPPKYSAKKIQGTQAYKLARIGKEELLEQHLKEQTMQILKIEFLNYAHPFVSFKAWVSEGAYIRSLGELIAKKLGCVGSLSYLERISEGGLHYEGEKALNPLEILPFKKIDARKDFALRSLVQDGKKFSPKILKIDEFAKYIVQFEDFFSIISFQNQNLEYLANRIPLC</sequence>
<dbReference type="AlphaFoldDB" id="A0A3D8IID3"/>
<comment type="catalytic activity">
    <reaction evidence="1 5">
        <text>uridine(55) in tRNA = pseudouridine(55) in tRNA</text>
        <dbReference type="Rhea" id="RHEA:42532"/>
        <dbReference type="Rhea" id="RHEA-COMP:10101"/>
        <dbReference type="Rhea" id="RHEA-COMP:10102"/>
        <dbReference type="ChEBI" id="CHEBI:65314"/>
        <dbReference type="ChEBI" id="CHEBI:65315"/>
        <dbReference type="EC" id="5.4.99.25"/>
    </reaction>
</comment>
<dbReference type="PANTHER" id="PTHR13767">
    <property type="entry name" value="TRNA-PSEUDOURIDINE SYNTHASE"/>
    <property type="match status" value="1"/>
</dbReference>
<keyword evidence="4 5" id="KW-0413">Isomerase</keyword>
<comment type="caution">
    <text evidence="7">The sequence shown here is derived from an EMBL/GenBank/DDBJ whole genome shotgun (WGS) entry which is preliminary data.</text>
</comment>
<dbReference type="InterPro" id="IPR014780">
    <property type="entry name" value="tRNA_psdUridine_synth_TruB"/>
</dbReference>
<reference evidence="7 8" key="1">
    <citation type="submission" date="2018-04" db="EMBL/GenBank/DDBJ databases">
        <title>Novel Campyloabacter and Helicobacter Species and Strains.</title>
        <authorList>
            <person name="Mannion A.J."/>
            <person name="Shen Z."/>
            <person name="Fox J.G."/>
        </authorList>
    </citation>
    <scope>NUCLEOTIDE SEQUENCE [LARGE SCALE GENOMIC DNA]</scope>
    <source>
        <strain evidence="7 8">MIT 99-5101</strain>
    </source>
</reference>
<dbReference type="InterPro" id="IPR020103">
    <property type="entry name" value="PsdUridine_synth_cat_dom_sf"/>
</dbReference>
<dbReference type="GO" id="GO:0031119">
    <property type="term" value="P:tRNA pseudouridine synthesis"/>
    <property type="evidence" value="ECO:0007669"/>
    <property type="project" value="UniProtKB-UniRule"/>
</dbReference>
<dbReference type="SUPFAM" id="SSF55120">
    <property type="entry name" value="Pseudouridine synthase"/>
    <property type="match status" value="1"/>
</dbReference>
<gene>
    <name evidence="5" type="primary">truB</name>
    <name evidence="7" type="ORF">CQA43_00975</name>
</gene>
<evidence type="ECO:0000256" key="4">
    <source>
        <dbReference type="ARBA" id="ARBA00023235"/>
    </source>
</evidence>
<dbReference type="Proteomes" id="UP000256650">
    <property type="component" value="Unassembled WGS sequence"/>
</dbReference>
<evidence type="ECO:0000313" key="8">
    <source>
        <dbReference type="Proteomes" id="UP000256650"/>
    </source>
</evidence>
<dbReference type="PANTHER" id="PTHR13767:SF2">
    <property type="entry name" value="PSEUDOURIDYLATE SYNTHASE TRUB1"/>
    <property type="match status" value="1"/>
</dbReference>
<dbReference type="GO" id="GO:0160148">
    <property type="term" value="F:tRNA pseudouridine(55) synthase activity"/>
    <property type="evidence" value="ECO:0007669"/>
    <property type="project" value="UniProtKB-EC"/>
</dbReference>
<feature type="domain" description="Pseudouridine synthase II N-terminal" evidence="6">
    <location>
        <begin position="23"/>
        <end position="174"/>
    </location>
</feature>
<dbReference type="GO" id="GO:1990481">
    <property type="term" value="P:mRNA pseudouridine synthesis"/>
    <property type="evidence" value="ECO:0007669"/>
    <property type="project" value="TreeGrafter"/>
</dbReference>
<evidence type="ECO:0000256" key="2">
    <source>
        <dbReference type="ARBA" id="ARBA00005642"/>
    </source>
</evidence>
<dbReference type="GO" id="GO:0003723">
    <property type="term" value="F:RNA binding"/>
    <property type="evidence" value="ECO:0007669"/>
    <property type="project" value="InterPro"/>
</dbReference>
<organism evidence="7 8">
    <name type="scientific">Helicobacter ganmani</name>
    <dbReference type="NCBI Taxonomy" id="60246"/>
    <lineage>
        <taxon>Bacteria</taxon>
        <taxon>Pseudomonadati</taxon>
        <taxon>Campylobacterota</taxon>
        <taxon>Epsilonproteobacteria</taxon>
        <taxon>Campylobacterales</taxon>
        <taxon>Helicobacteraceae</taxon>
        <taxon>Helicobacter</taxon>
    </lineage>
</organism>